<feature type="transmembrane region" description="Helical" evidence="7">
    <location>
        <begin position="91"/>
        <end position="109"/>
    </location>
</feature>
<evidence type="ECO:0000313" key="9">
    <source>
        <dbReference type="EMBL" id="WZN45024.1"/>
    </source>
</evidence>
<feature type="transmembrane region" description="Helical" evidence="7">
    <location>
        <begin position="38"/>
        <end position="60"/>
    </location>
</feature>
<organism evidence="9 10">
    <name type="scientific">Chitinophaga caseinilytica</name>
    <dbReference type="NCBI Taxonomy" id="2267521"/>
    <lineage>
        <taxon>Bacteria</taxon>
        <taxon>Pseudomonadati</taxon>
        <taxon>Bacteroidota</taxon>
        <taxon>Chitinophagia</taxon>
        <taxon>Chitinophagales</taxon>
        <taxon>Chitinophagaceae</taxon>
        <taxon>Chitinophaga</taxon>
    </lineage>
</organism>
<sequence length="224" mass="24580">MTAFHIEYAMIIKLAVAMLAGFLLGLEREVKRKAAGVRTITLICMSSALFSILSIHFGGLQSGDRIASNILTGVGFIGAGVIFRGGFTIDGITTAAVIWISAAIGMAIGVGKYDLAAFAVFFTLFTLWVFSIFERIIQQRHDRKYYAIQYAESSLSPETLENIFRAHHLKAQSISTTKSIEQGSGRIIYEGKYELRGSSARLKAVNDALLANMEVIRFEVELAK</sequence>
<dbReference type="InterPro" id="IPR003416">
    <property type="entry name" value="MgtC/SapB/SrpB/YhiD_fam"/>
</dbReference>
<proteinExistence type="inferred from homology"/>
<comment type="subcellular location">
    <subcellularLocation>
        <location evidence="1">Cell membrane</location>
        <topology evidence="1">Multi-pass membrane protein</topology>
    </subcellularLocation>
</comment>
<evidence type="ECO:0000256" key="6">
    <source>
        <dbReference type="ARBA" id="ARBA00023136"/>
    </source>
</evidence>
<accession>A0ABZ2YYC0</accession>
<dbReference type="PRINTS" id="PR01837">
    <property type="entry name" value="MGTCSAPBPROT"/>
</dbReference>
<dbReference type="PANTHER" id="PTHR33778">
    <property type="entry name" value="PROTEIN MGTC"/>
    <property type="match status" value="1"/>
</dbReference>
<evidence type="ECO:0000256" key="1">
    <source>
        <dbReference type="ARBA" id="ARBA00004651"/>
    </source>
</evidence>
<dbReference type="RefSeq" id="WP_341839783.1">
    <property type="nucleotide sequence ID" value="NZ_CP149792.1"/>
</dbReference>
<evidence type="ECO:0000256" key="3">
    <source>
        <dbReference type="ARBA" id="ARBA00022475"/>
    </source>
</evidence>
<keyword evidence="4 7" id="KW-0812">Transmembrane</keyword>
<feature type="transmembrane region" description="Helical" evidence="7">
    <location>
        <begin position="115"/>
        <end position="133"/>
    </location>
</feature>
<dbReference type="EMBL" id="CP150096">
    <property type="protein sequence ID" value="WZN45024.1"/>
    <property type="molecule type" value="Genomic_DNA"/>
</dbReference>
<dbReference type="Proteomes" id="UP001449657">
    <property type="component" value="Chromosome"/>
</dbReference>
<comment type="similarity">
    <text evidence="2">Belongs to the MgtC/SapB family.</text>
</comment>
<dbReference type="InterPro" id="IPR049177">
    <property type="entry name" value="MgtC_SapB_SrpB_YhiD_N"/>
</dbReference>
<evidence type="ECO:0000259" key="8">
    <source>
        <dbReference type="Pfam" id="PF02308"/>
    </source>
</evidence>
<evidence type="ECO:0000256" key="5">
    <source>
        <dbReference type="ARBA" id="ARBA00022989"/>
    </source>
</evidence>
<reference evidence="9 10" key="1">
    <citation type="submission" date="2024-03" db="EMBL/GenBank/DDBJ databases">
        <title>Chitinophaga caseinilytica sp. nov., a casein hydrolysing bacterium isolated from forest soil.</title>
        <authorList>
            <person name="Lee D.S."/>
            <person name="Han D.M."/>
            <person name="Baek J.H."/>
            <person name="Choi D.G."/>
            <person name="Jeon J.H."/>
            <person name="Jeon C.O."/>
        </authorList>
    </citation>
    <scope>NUCLEOTIDE SEQUENCE [LARGE SCALE GENOMIC DNA]</scope>
    <source>
        <strain evidence="9 10">KACC 19118</strain>
    </source>
</reference>
<keyword evidence="3" id="KW-1003">Cell membrane</keyword>
<feature type="domain" description="MgtC/SapB/SrpB/YhiD N-terminal" evidence="8">
    <location>
        <begin position="14"/>
        <end position="135"/>
    </location>
</feature>
<gene>
    <name evidence="9" type="ORF">WJU22_19190</name>
</gene>
<evidence type="ECO:0000313" key="10">
    <source>
        <dbReference type="Proteomes" id="UP001449657"/>
    </source>
</evidence>
<dbReference type="PANTHER" id="PTHR33778:SF1">
    <property type="entry name" value="MAGNESIUM TRANSPORTER YHID-RELATED"/>
    <property type="match status" value="1"/>
</dbReference>
<dbReference type="Pfam" id="PF02308">
    <property type="entry name" value="MgtC"/>
    <property type="match status" value="1"/>
</dbReference>
<name>A0ABZ2YYC0_9BACT</name>
<keyword evidence="5 7" id="KW-1133">Transmembrane helix</keyword>
<feature type="transmembrane region" description="Helical" evidence="7">
    <location>
        <begin position="66"/>
        <end position="84"/>
    </location>
</feature>
<protein>
    <submittedName>
        <fullName evidence="9">MgtC/SapB family protein</fullName>
    </submittedName>
</protein>
<feature type="transmembrane region" description="Helical" evidence="7">
    <location>
        <begin position="6"/>
        <end position="26"/>
    </location>
</feature>
<evidence type="ECO:0000256" key="2">
    <source>
        <dbReference type="ARBA" id="ARBA00009298"/>
    </source>
</evidence>
<keyword evidence="10" id="KW-1185">Reference proteome</keyword>
<evidence type="ECO:0000256" key="7">
    <source>
        <dbReference type="SAM" id="Phobius"/>
    </source>
</evidence>
<keyword evidence="6 7" id="KW-0472">Membrane</keyword>
<evidence type="ECO:0000256" key="4">
    <source>
        <dbReference type="ARBA" id="ARBA00022692"/>
    </source>
</evidence>